<dbReference type="eggNOG" id="ENOG502RYB9">
    <property type="taxonomic scope" value="Eukaryota"/>
</dbReference>
<proteinExistence type="predicted"/>
<feature type="transmembrane region" description="Helical" evidence="2">
    <location>
        <begin position="247"/>
        <end position="266"/>
    </location>
</feature>
<feature type="transmembrane region" description="Helical" evidence="2">
    <location>
        <begin position="412"/>
        <end position="432"/>
    </location>
</feature>
<dbReference type="HOGENOM" id="CLU_016136_2_0_1"/>
<feature type="transmembrane region" description="Helical" evidence="2">
    <location>
        <begin position="36"/>
        <end position="55"/>
    </location>
</feature>
<evidence type="ECO:0000313" key="3">
    <source>
        <dbReference type="EMBL" id="EMR61599.1"/>
    </source>
</evidence>
<dbReference type="OrthoDB" id="3177213at2759"/>
<dbReference type="PANTHER" id="PTHR42101:SF1">
    <property type="entry name" value="LOW TEMPERATURE REQUIREMENT A"/>
    <property type="match status" value="1"/>
</dbReference>
<dbReference type="InterPro" id="IPR010640">
    <property type="entry name" value="Low_temperature_requirement_A"/>
</dbReference>
<organism evidence="3 4">
    <name type="scientific">Eutypa lata (strain UCR-EL1)</name>
    <name type="common">Grapevine dieback disease fungus</name>
    <name type="synonym">Eutypa armeniacae</name>
    <dbReference type="NCBI Taxonomy" id="1287681"/>
    <lineage>
        <taxon>Eukaryota</taxon>
        <taxon>Fungi</taxon>
        <taxon>Dikarya</taxon>
        <taxon>Ascomycota</taxon>
        <taxon>Pezizomycotina</taxon>
        <taxon>Sordariomycetes</taxon>
        <taxon>Xylariomycetidae</taxon>
        <taxon>Xylariales</taxon>
        <taxon>Diatrypaceae</taxon>
        <taxon>Eutypa</taxon>
    </lineage>
</organism>
<evidence type="ECO:0000256" key="1">
    <source>
        <dbReference type="SAM" id="MobiDB-lite"/>
    </source>
</evidence>
<name>M7S6A6_EUTLA</name>
<feature type="compositionally biased region" description="Basic and acidic residues" evidence="1">
    <location>
        <begin position="600"/>
        <end position="609"/>
    </location>
</feature>
<feature type="transmembrane region" description="Helical" evidence="2">
    <location>
        <begin position="444"/>
        <end position="466"/>
    </location>
</feature>
<reference evidence="4" key="1">
    <citation type="journal article" date="2013" name="Genome Announc.">
        <title>Draft genome sequence of the grapevine dieback fungus Eutypa lata UCR-EL1.</title>
        <authorList>
            <person name="Blanco-Ulate B."/>
            <person name="Rolshausen P.E."/>
            <person name="Cantu D."/>
        </authorList>
    </citation>
    <scope>NUCLEOTIDE SEQUENCE [LARGE SCALE GENOMIC DNA]</scope>
    <source>
        <strain evidence="4">UCR-EL1</strain>
    </source>
</reference>
<evidence type="ECO:0008006" key="5">
    <source>
        <dbReference type="Google" id="ProtNLM"/>
    </source>
</evidence>
<protein>
    <recommendedName>
        <fullName evidence="5">Low temperature requirement a protein</fullName>
    </recommendedName>
</protein>
<feature type="transmembrane region" description="Helical" evidence="2">
    <location>
        <begin position="171"/>
        <end position="192"/>
    </location>
</feature>
<keyword evidence="4" id="KW-1185">Reference proteome</keyword>
<dbReference type="EMBL" id="KB707583">
    <property type="protein sequence ID" value="EMR61599.1"/>
    <property type="molecule type" value="Genomic_DNA"/>
</dbReference>
<feature type="transmembrane region" description="Helical" evidence="2">
    <location>
        <begin position="204"/>
        <end position="227"/>
    </location>
</feature>
<keyword evidence="2" id="KW-0812">Transmembrane</keyword>
<dbReference type="OMA" id="HKTKYEF"/>
<accession>M7S6A6</accession>
<feature type="transmembrane region" description="Helical" evidence="2">
    <location>
        <begin position="478"/>
        <end position="496"/>
    </location>
</feature>
<feature type="region of interest" description="Disordered" evidence="1">
    <location>
        <begin position="516"/>
        <end position="627"/>
    </location>
</feature>
<dbReference type="Proteomes" id="UP000012174">
    <property type="component" value="Unassembled WGS sequence"/>
</dbReference>
<evidence type="ECO:0000256" key="2">
    <source>
        <dbReference type="SAM" id="Phobius"/>
    </source>
</evidence>
<feature type="transmembrane region" description="Helical" evidence="2">
    <location>
        <begin position="97"/>
        <end position="118"/>
    </location>
</feature>
<feature type="compositionally biased region" description="Acidic residues" evidence="1">
    <location>
        <begin position="546"/>
        <end position="558"/>
    </location>
</feature>
<dbReference type="AlphaFoldDB" id="M7S6A6"/>
<gene>
    <name evidence="3" type="ORF">UCREL1_11475</name>
</gene>
<keyword evidence="2" id="KW-0472">Membrane</keyword>
<dbReference type="STRING" id="1287681.M7S6A6"/>
<dbReference type="PANTHER" id="PTHR42101">
    <property type="entry name" value="CHROMOSOME 16, WHOLE GENOME SHOTGUN SEQUENCE"/>
    <property type="match status" value="1"/>
</dbReference>
<sequence>MGTDMDTRAMDAGMGNEAATNFEVHEIFGGSELSSFIGYIVLLWTTWLMVTIYDVRYTSDSVFERICRAIHLGVMVGFAEFGTSFDPEDQIKTIFQTLSLFLAVSRFTLAVQYGVVAFQIRKYAYGKRPMITTASLHLIAAAIYFGISFSFSNLSQVLTFVGTHFGERLNLLTLIILGEGCIILAKNITLLVKDTYLKDVDGKWSNTLIGGVLSAAALIYIIFQIYFDWLHDAHHNHGSMYEAHQVWWASIHSPFHVALILFLEGVMQFVTYARILETIQASMQKLEDASVYLKDSPTSEEVSEGLANIIYPFLQKYPPPDILETYENVQETLAHISEIDDDFWNESNYNEDNDIFVEWENDVADLSATMMNAIYYAFGIEQPEEEESSHSGHADHLAQDTTEAISERYGLIFLYCFACAGIVLLFLTIMHALSKNKGWTPFNILRTAICLVISIGLSLTCIVSTNPDARTNFMGSPWMLPTITLCYFCVLVLTHIPHPRWGLGKYAKEDYREVSEHKPRELLPTGKGSAAATTPHERAYNRSLSDEYDDDEEEEDDPNNPHRSLRRAQRREQQLQRTGSMRHREKDHRSVGPLRTASHLSDDVHRQRQDTGLAVFDDRRQPACQKT</sequence>
<dbReference type="Pfam" id="PF06772">
    <property type="entry name" value="LtrA"/>
    <property type="match status" value="1"/>
</dbReference>
<dbReference type="KEGG" id="ela:UCREL1_11475"/>
<evidence type="ECO:0000313" key="4">
    <source>
        <dbReference type="Proteomes" id="UP000012174"/>
    </source>
</evidence>
<feature type="transmembrane region" description="Helical" evidence="2">
    <location>
        <begin position="130"/>
        <end position="151"/>
    </location>
</feature>
<keyword evidence="2" id="KW-1133">Transmembrane helix</keyword>